<dbReference type="SUPFAM" id="SSF56645">
    <property type="entry name" value="Acyl-CoA dehydrogenase NM domain-like"/>
    <property type="match status" value="1"/>
</dbReference>
<organism evidence="2 3">
    <name type="scientific">Natrinema soli</name>
    <dbReference type="NCBI Taxonomy" id="1930624"/>
    <lineage>
        <taxon>Archaea</taxon>
        <taxon>Methanobacteriati</taxon>
        <taxon>Methanobacteriota</taxon>
        <taxon>Stenosarchaea group</taxon>
        <taxon>Halobacteria</taxon>
        <taxon>Halobacteriales</taxon>
        <taxon>Natrialbaceae</taxon>
        <taxon>Natrinema</taxon>
    </lineage>
</organism>
<dbReference type="InterPro" id="IPR013786">
    <property type="entry name" value="AcylCoA_DH/ox_N"/>
</dbReference>
<name>A0ABD5ST18_9EURY</name>
<proteinExistence type="predicted"/>
<sequence>MIIDTTPSLRMWRDIVHEFMDEKIGVEYCRKCYANREYPHRIYDGVVENDWIGLLVPEEYGGQGGDMIEQVMNHLVRYRHAHHDNH</sequence>
<dbReference type="RefSeq" id="WP_273740517.1">
    <property type="nucleotide sequence ID" value="NZ_JAQIVI010000413.1"/>
</dbReference>
<dbReference type="Gene3D" id="1.10.540.10">
    <property type="entry name" value="Acyl-CoA dehydrogenase/oxidase, N-terminal domain"/>
    <property type="match status" value="1"/>
</dbReference>
<keyword evidence="3" id="KW-1185">Reference proteome</keyword>
<gene>
    <name evidence="2" type="ORF">ACFQE6_22485</name>
</gene>
<protein>
    <submittedName>
        <fullName evidence="2">Acyl-CoA dehydrogenase family protein</fullName>
    </submittedName>
</protein>
<dbReference type="EMBL" id="JBHSWV010000413">
    <property type="protein sequence ID" value="MFC6767654.1"/>
    <property type="molecule type" value="Genomic_DNA"/>
</dbReference>
<accession>A0ABD5ST18</accession>
<dbReference type="Proteomes" id="UP001596383">
    <property type="component" value="Unassembled WGS sequence"/>
</dbReference>
<evidence type="ECO:0000313" key="3">
    <source>
        <dbReference type="Proteomes" id="UP001596383"/>
    </source>
</evidence>
<evidence type="ECO:0000259" key="1">
    <source>
        <dbReference type="Pfam" id="PF02771"/>
    </source>
</evidence>
<dbReference type="AlphaFoldDB" id="A0ABD5ST18"/>
<dbReference type="InterPro" id="IPR009100">
    <property type="entry name" value="AcylCoA_DH/oxidase_NM_dom_sf"/>
</dbReference>
<reference evidence="2 3" key="1">
    <citation type="journal article" date="2019" name="Int. J. Syst. Evol. Microbiol.">
        <title>The Global Catalogue of Microorganisms (GCM) 10K type strain sequencing project: providing services to taxonomists for standard genome sequencing and annotation.</title>
        <authorList>
            <consortium name="The Broad Institute Genomics Platform"/>
            <consortium name="The Broad Institute Genome Sequencing Center for Infectious Disease"/>
            <person name="Wu L."/>
            <person name="Ma J."/>
        </authorList>
    </citation>
    <scope>NUCLEOTIDE SEQUENCE [LARGE SCALE GENOMIC DNA]</scope>
    <source>
        <strain evidence="2 3">LMG 29247</strain>
    </source>
</reference>
<comment type="caution">
    <text evidence="2">The sequence shown here is derived from an EMBL/GenBank/DDBJ whole genome shotgun (WGS) entry which is preliminary data.</text>
</comment>
<feature type="domain" description="Acyl-CoA dehydrogenase/oxidase N-terminal" evidence="1">
    <location>
        <begin position="6"/>
        <end position="72"/>
    </location>
</feature>
<dbReference type="Pfam" id="PF02771">
    <property type="entry name" value="Acyl-CoA_dh_N"/>
    <property type="match status" value="1"/>
</dbReference>
<dbReference type="InterPro" id="IPR037069">
    <property type="entry name" value="AcylCoA_DH/ox_N_sf"/>
</dbReference>
<evidence type="ECO:0000313" key="2">
    <source>
        <dbReference type="EMBL" id="MFC6767654.1"/>
    </source>
</evidence>